<dbReference type="Pfam" id="PF00787">
    <property type="entry name" value="PX"/>
    <property type="match status" value="1"/>
</dbReference>
<name>D8LPV7_ECTSI</name>
<reference evidence="2 3" key="1">
    <citation type="journal article" date="2010" name="Nature">
        <title>The Ectocarpus genome and the independent evolution of multicellularity in brown algae.</title>
        <authorList>
            <person name="Cock J.M."/>
            <person name="Sterck L."/>
            <person name="Rouze P."/>
            <person name="Scornet D."/>
            <person name="Allen A.E."/>
            <person name="Amoutzias G."/>
            <person name="Anthouard V."/>
            <person name="Artiguenave F."/>
            <person name="Aury J.M."/>
            <person name="Badger J.H."/>
            <person name="Beszteri B."/>
            <person name="Billiau K."/>
            <person name="Bonnet E."/>
            <person name="Bothwell J.H."/>
            <person name="Bowler C."/>
            <person name="Boyen C."/>
            <person name="Brownlee C."/>
            <person name="Carrano C.J."/>
            <person name="Charrier B."/>
            <person name="Cho G.Y."/>
            <person name="Coelho S.M."/>
            <person name="Collen J."/>
            <person name="Corre E."/>
            <person name="Da Silva C."/>
            <person name="Delage L."/>
            <person name="Delaroque N."/>
            <person name="Dittami S.M."/>
            <person name="Doulbeau S."/>
            <person name="Elias M."/>
            <person name="Farnham G."/>
            <person name="Gachon C.M."/>
            <person name="Gschloessl B."/>
            <person name="Heesch S."/>
            <person name="Jabbari K."/>
            <person name="Jubin C."/>
            <person name="Kawai H."/>
            <person name="Kimura K."/>
            <person name="Kloareg B."/>
            <person name="Kupper F.C."/>
            <person name="Lang D."/>
            <person name="Le Bail A."/>
            <person name="Leblanc C."/>
            <person name="Lerouge P."/>
            <person name="Lohr M."/>
            <person name="Lopez P.J."/>
            <person name="Martens C."/>
            <person name="Maumus F."/>
            <person name="Michel G."/>
            <person name="Miranda-Saavedra D."/>
            <person name="Morales J."/>
            <person name="Moreau H."/>
            <person name="Motomura T."/>
            <person name="Nagasato C."/>
            <person name="Napoli C.A."/>
            <person name="Nelson D.R."/>
            <person name="Nyvall-Collen P."/>
            <person name="Peters A.F."/>
            <person name="Pommier C."/>
            <person name="Potin P."/>
            <person name="Poulain J."/>
            <person name="Quesneville H."/>
            <person name="Read B."/>
            <person name="Rensing S.A."/>
            <person name="Ritter A."/>
            <person name="Rousvoal S."/>
            <person name="Samanta M."/>
            <person name="Samson G."/>
            <person name="Schroeder D.C."/>
            <person name="Segurens B."/>
            <person name="Strittmatter M."/>
            <person name="Tonon T."/>
            <person name="Tregear J.W."/>
            <person name="Valentin K."/>
            <person name="von Dassow P."/>
            <person name="Yamagishi T."/>
            <person name="Van de Peer Y."/>
            <person name="Wincker P."/>
        </authorList>
    </citation>
    <scope>NUCLEOTIDE SEQUENCE [LARGE SCALE GENOMIC DNA]</scope>
    <source>
        <strain evidence="3">Ec32 / CCAP1310/4</strain>
    </source>
</reference>
<dbReference type="CDD" id="cd06093">
    <property type="entry name" value="PX_domain"/>
    <property type="match status" value="1"/>
</dbReference>
<dbReference type="GO" id="GO:0035091">
    <property type="term" value="F:phosphatidylinositol binding"/>
    <property type="evidence" value="ECO:0007669"/>
    <property type="project" value="InterPro"/>
</dbReference>
<dbReference type="InterPro" id="IPR001683">
    <property type="entry name" value="PX_dom"/>
</dbReference>
<dbReference type="Proteomes" id="UP000002630">
    <property type="component" value="Unassembled WGS sequence"/>
</dbReference>
<dbReference type="EMBL" id="FN649760">
    <property type="protein sequence ID" value="CBN79878.1"/>
    <property type="molecule type" value="Genomic_DNA"/>
</dbReference>
<evidence type="ECO:0000313" key="2">
    <source>
        <dbReference type="EMBL" id="CBN79878.1"/>
    </source>
</evidence>
<dbReference type="Gene3D" id="3.30.1520.10">
    <property type="entry name" value="Phox-like domain"/>
    <property type="match status" value="1"/>
</dbReference>
<dbReference type="InParanoid" id="D8LPV7"/>
<dbReference type="PROSITE" id="PS50195">
    <property type="entry name" value="PX"/>
    <property type="match status" value="1"/>
</dbReference>
<gene>
    <name evidence="2" type="ORF">Esi_0538_0008</name>
</gene>
<sequence length="296" mass="32251">MLSLFEAMTGPMVRTWHMRLPDPSRGRREEVHKVQLRHFPLTGHSSRSVTVDGIAVQGAESAPPPGGGSLKKTVTLKVRVGSHDCWVGYRASARPGRYFYSCIIDGVVMPELNDTVGDTGDDEGVPLPGEVFIDSIEPAKDRFGTEFLEFRVVTLRGTRRRDSCGGGGGAGKAVDGGGGCYHAVVWRRFSAFRSLHSDVTAMLWGSHLLDSLPPLPAKCINPLVNQMGAAFLESRREVLQAYLRRLLEVPKARASVNLMGFLGLHPITGYPLPWAALAPSTPRQAAPLDDEGRREL</sequence>
<dbReference type="eggNOG" id="ENOG502SXWF">
    <property type="taxonomic scope" value="Eukaryota"/>
</dbReference>
<dbReference type="AlphaFoldDB" id="D8LPV7"/>
<dbReference type="InterPro" id="IPR036871">
    <property type="entry name" value="PX_dom_sf"/>
</dbReference>
<dbReference type="SUPFAM" id="SSF64268">
    <property type="entry name" value="PX domain"/>
    <property type="match status" value="1"/>
</dbReference>
<protein>
    <recommendedName>
        <fullName evidence="1">PX domain-containing protein</fullName>
    </recommendedName>
</protein>
<evidence type="ECO:0000313" key="3">
    <source>
        <dbReference type="Proteomes" id="UP000002630"/>
    </source>
</evidence>
<accession>D8LPV7</accession>
<keyword evidence="3" id="KW-1185">Reference proteome</keyword>
<feature type="domain" description="PX" evidence="1">
    <location>
        <begin position="128"/>
        <end position="296"/>
    </location>
</feature>
<organism evidence="2 3">
    <name type="scientific">Ectocarpus siliculosus</name>
    <name type="common">Brown alga</name>
    <name type="synonym">Conferva siliculosa</name>
    <dbReference type="NCBI Taxonomy" id="2880"/>
    <lineage>
        <taxon>Eukaryota</taxon>
        <taxon>Sar</taxon>
        <taxon>Stramenopiles</taxon>
        <taxon>Ochrophyta</taxon>
        <taxon>PX clade</taxon>
        <taxon>Phaeophyceae</taxon>
        <taxon>Ectocarpales</taxon>
        <taxon>Ectocarpaceae</taxon>
        <taxon>Ectocarpus</taxon>
    </lineage>
</organism>
<dbReference type="OrthoDB" id="5957963at2759"/>
<evidence type="ECO:0000259" key="1">
    <source>
        <dbReference type="PROSITE" id="PS50195"/>
    </source>
</evidence>
<proteinExistence type="predicted"/>